<keyword evidence="2" id="KW-1185">Reference proteome</keyword>
<name>A0A7M7JZ49_VARDE</name>
<dbReference type="EnsemblMetazoa" id="XM_022803563">
    <property type="protein sequence ID" value="XP_022659298"/>
    <property type="gene ID" value="LOC111249557"/>
</dbReference>
<dbReference type="InParanoid" id="A0A7M7JZ49"/>
<protein>
    <submittedName>
        <fullName evidence="1">Uncharacterized protein</fullName>
    </submittedName>
</protein>
<dbReference type="OrthoDB" id="10351029at2759"/>
<organism evidence="1 2">
    <name type="scientific">Varroa destructor</name>
    <name type="common">Honeybee mite</name>
    <dbReference type="NCBI Taxonomy" id="109461"/>
    <lineage>
        <taxon>Eukaryota</taxon>
        <taxon>Metazoa</taxon>
        <taxon>Ecdysozoa</taxon>
        <taxon>Arthropoda</taxon>
        <taxon>Chelicerata</taxon>
        <taxon>Arachnida</taxon>
        <taxon>Acari</taxon>
        <taxon>Parasitiformes</taxon>
        <taxon>Mesostigmata</taxon>
        <taxon>Gamasina</taxon>
        <taxon>Dermanyssoidea</taxon>
        <taxon>Varroidae</taxon>
        <taxon>Varroa</taxon>
    </lineage>
</organism>
<dbReference type="AlphaFoldDB" id="A0A7M7JZ49"/>
<evidence type="ECO:0000313" key="2">
    <source>
        <dbReference type="Proteomes" id="UP000594260"/>
    </source>
</evidence>
<reference evidence="1" key="1">
    <citation type="submission" date="2021-01" db="UniProtKB">
        <authorList>
            <consortium name="EnsemblMetazoa"/>
        </authorList>
    </citation>
    <scope>IDENTIFICATION</scope>
</reference>
<dbReference type="Proteomes" id="UP000594260">
    <property type="component" value="Unplaced"/>
</dbReference>
<dbReference type="KEGG" id="vde:111249557"/>
<evidence type="ECO:0000313" key="1">
    <source>
        <dbReference type="EnsemblMetazoa" id="XP_022659298"/>
    </source>
</evidence>
<sequence>MILGKTTVSRWPSRLFLASVFLAAIALHPCTMFLIPPGQTEFVLLGGPDDPTSLYPGDATAFRLMMPSQKERDPNHCEPYEVMVIEDDDCHIYCEVNGKIGNLEIRDPGHRTLQACKTINNGCNSCMRQFDENQGSMKIFGRCGPGCVCQPMASYTHHLQDKRECEKATNHSNFEALTRKIDKKERIHFQVIIPPIGSRNKKRCEDYETPMTREELLTSGQCRQMCKIEGLFGLVRIRGSHRVIDALPNRFPERCQLPILQGNSILLPDFAVASVHGLCDNFGNCVKDEIYMN</sequence>
<dbReference type="GeneID" id="111249557"/>
<dbReference type="RefSeq" id="XP_022659298.1">
    <property type="nucleotide sequence ID" value="XM_022803563.1"/>
</dbReference>
<proteinExistence type="predicted"/>
<accession>A0A7M7JZ49</accession>